<dbReference type="InterPro" id="IPR036928">
    <property type="entry name" value="AS_sf"/>
</dbReference>
<feature type="active site" description="Charge relay system" evidence="5">
    <location>
        <position position="136"/>
    </location>
</feature>
<dbReference type="AlphaFoldDB" id="A0A139A025"/>
<feature type="active site" description="Acyl-ester intermediate" evidence="5">
    <location>
        <position position="235"/>
    </location>
</feature>
<dbReference type="EC" id="3.5.1.4" evidence="3"/>
<dbReference type="EMBL" id="KQ965852">
    <property type="protein sequence ID" value="KXS09713.1"/>
    <property type="molecule type" value="Genomic_DNA"/>
</dbReference>
<evidence type="ECO:0000313" key="9">
    <source>
        <dbReference type="Proteomes" id="UP000070544"/>
    </source>
</evidence>
<evidence type="ECO:0000256" key="5">
    <source>
        <dbReference type="PIRSR" id="PIRSR001221-1"/>
    </source>
</evidence>
<organism evidence="8 9">
    <name type="scientific">Gonapodya prolifera (strain JEL478)</name>
    <name type="common">Monoblepharis prolifera</name>
    <dbReference type="NCBI Taxonomy" id="1344416"/>
    <lineage>
        <taxon>Eukaryota</taxon>
        <taxon>Fungi</taxon>
        <taxon>Fungi incertae sedis</taxon>
        <taxon>Chytridiomycota</taxon>
        <taxon>Chytridiomycota incertae sedis</taxon>
        <taxon>Monoblepharidomycetes</taxon>
        <taxon>Monoblepharidales</taxon>
        <taxon>Gonapodyaceae</taxon>
        <taxon>Gonapodya</taxon>
    </lineage>
</organism>
<dbReference type="GO" id="GO:0004040">
    <property type="term" value="F:amidase activity"/>
    <property type="evidence" value="ECO:0007669"/>
    <property type="project" value="UniProtKB-EC"/>
</dbReference>
<feature type="active site" description="Charge relay system" evidence="5">
    <location>
        <position position="211"/>
    </location>
</feature>
<sequence>MLATSNITSWESVRDAKLAAKKAAIPPELIISTKSFSSTLSVIDVPEKSGLLSAQEVLITTTDVPELLTKLAAGEWSSLSVVQAFAKRALIADQLTNCLTEIFLDKAYERAKELDDHLAKTGKPVGPLHGLPISLKDQLCVQGVDTTMGYAGWAGQIAEEDSVVVAILKNAGAVPYVRTNIPQSLMVGETSNPVFGLTTNPYNTSLTCGGSSGGEGALVALRGSPIGVGSDIGGSIRIPSSFNGLYGFKPSNNRVPYKGAKNSLTGQEAILSVLGPLTHSVESCALFMKAVVDSQPWLLDHACPPIPWRTVSLPSKLKFGYYVDNGHVRPVAPVERAMKETLDALVKAGHEVVPIDVSKLRIQEAGEVAFGLWTADGGEDITRDVSLGGEPFLPVIKGMVDASKSLSTYQYWQLTKTKDALRDTWLAEWNKHEFDAIITPQAPYPAPPHNKNIYYYYTIIFNVLDLPTGIIPATRVRPSDTMDPAYTPRNNIETAIKGFYSPEEFSNAPVGIQVTGRRWDEEKTLAVMDVVDRARKAASVVFA</sequence>
<dbReference type="InterPro" id="IPR023631">
    <property type="entry name" value="Amidase_dom"/>
</dbReference>
<evidence type="ECO:0000256" key="4">
    <source>
        <dbReference type="ARBA" id="ARBA00022801"/>
    </source>
</evidence>
<dbReference type="SUPFAM" id="SSF75304">
    <property type="entry name" value="Amidase signature (AS) enzymes"/>
    <property type="match status" value="1"/>
</dbReference>
<evidence type="ECO:0000259" key="7">
    <source>
        <dbReference type="Pfam" id="PF01425"/>
    </source>
</evidence>
<keyword evidence="4" id="KW-0378">Hydrolase</keyword>
<dbReference type="PROSITE" id="PS00571">
    <property type="entry name" value="AMIDASES"/>
    <property type="match status" value="1"/>
</dbReference>
<dbReference type="Proteomes" id="UP000070544">
    <property type="component" value="Unassembled WGS sequence"/>
</dbReference>
<protein>
    <recommendedName>
        <fullName evidence="3">amidase</fullName>
        <ecNumber evidence="3">3.5.1.4</ecNumber>
    </recommendedName>
</protein>
<evidence type="ECO:0000256" key="1">
    <source>
        <dbReference type="ARBA" id="ARBA00001311"/>
    </source>
</evidence>
<comment type="similarity">
    <text evidence="2">Belongs to the amidase family.</text>
</comment>
<dbReference type="OMA" id="CVELAFR"/>
<gene>
    <name evidence="8" type="ORF">M427DRAFT_140512</name>
</gene>
<accession>A0A139A025</accession>
<feature type="binding site" evidence="6">
    <location>
        <position position="185"/>
    </location>
    <ligand>
        <name>substrate</name>
    </ligand>
</feature>
<dbReference type="FunFam" id="3.90.1300.10:FF:000003">
    <property type="entry name" value="Amidase signature enzyme"/>
    <property type="match status" value="1"/>
</dbReference>
<name>A0A139A025_GONPJ</name>
<dbReference type="PIRSF" id="PIRSF001221">
    <property type="entry name" value="Amidase_fungi"/>
    <property type="match status" value="1"/>
</dbReference>
<comment type="catalytic activity">
    <reaction evidence="1">
        <text>a monocarboxylic acid amide + H2O = a monocarboxylate + NH4(+)</text>
        <dbReference type="Rhea" id="RHEA:12020"/>
        <dbReference type="ChEBI" id="CHEBI:15377"/>
        <dbReference type="ChEBI" id="CHEBI:28938"/>
        <dbReference type="ChEBI" id="CHEBI:35757"/>
        <dbReference type="ChEBI" id="CHEBI:83628"/>
        <dbReference type="EC" id="3.5.1.4"/>
    </reaction>
</comment>
<evidence type="ECO:0000256" key="2">
    <source>
        <dbReference type="ARBA" id="ARBA00009199"/>
    </source>
</evidence>
<feature type="domain" description="Amidase" evidence="7">
    <location>
        <begin position="81"/>
        <end position="525"/>
    </location>
</feature>
<evidence type="ECO:0000313" key="8">
    <source>
        <dbReference type="EMBL" id="KXS09713.1"/>
    </source>
</evidence>
<proteinExistence type="inferred from homology"/>
<dbReference type="Gene3D" id="3.90.1300.10">
    <property type="entry name" value="Amidase signature (AS) domain"/>
    <property type="match status" value="1"/>
</dbReference>
<feature type="binding site" evidence="6">
    <location>
        <begin position="232"/>
        <end position="235"/>
    </location>
    <ligand>
        <name>substrate</name>
    </ligand>
</feature>
<evidence type="ECO:0000256" key="6">
    <source>
        <dbReference type="PIRSR" id="PIRSR001221-2"/>
    </source>
</evidence>
<dbReference type="InterPro" id="IPR020556">
    <property type="entry name" value="Amidase_CS"/>
</dbReference>
<dbReference type="OrthoDB" id="6428749at2759"/>
<evidence type="ECO:0000256" key="3">
    <source>
        <dbReference type="ARBA" id="ARBA00012922"/>
    </source>
</evidence>
<keyword evidence="9" id="KW-1185">Reference proteome</keyword>
<feature type="binding site" evidence="6">
    <location>
        <position position="211"/>
    </location>
    <ligand>
        <name>substrate</name>
    </ligand>
</feature>
<reference evidence="8 9" key="1">
    <citation type="journal article" date="2015" name="Genome Biol. Evol.">
        <title>Phylogenomic analyses indicate that early fungi evolved digesting cell walls of algal ancestors of land plants.</title>
        <authorList>
            <person name="Chang Y."/>
            <person name="Wang S."/>
            <person name="Sekimoto S."/>
            <person name="Aerts A.L."/>
            <person name="Choi C."/>
            <person name="Clum A."/>
            <person name="LaButti K.M."/>
            <person name="Lindquist E.A."/>
            <person name="Yee Ngan C."/>
            <person name="Ohm R.A."/>
            <person name="Salamov A.A."/>
            <person name="Grigoriev I.V."/>
            <person name="Spatafora J.W."/>
            <person name="Berbee M.L."/>
        </authorList>
    </citation>
    <scope>NUCLEOTIDE SEQUENCE [LARGE SCALE GENOMIC DNA]</scope>
    <source>
        <strain evidence="8 9">JEL478</strain>
    </source>
</reference>
<dbReference type="STRING" id="1344416.A0A139A025"/>
<dbReference type="Pfam" id="PF01425">
    <property type="entry name" value="Amidase"/>
    <property type="match status" value="1"/>
</dbReference>
<dbReference type="PANTHER" id="PTHR46072">
    <property type="entry name" value="AMIDASE-RELATED-RELATED"/>
    <property type="match status" value="1"/>
</dbReference>